<evidence type="ECO:0000259" key="12">
    <source>
        <dbReference type="PROSITE" id="PS51959"/>
    </source>
</evidence>
<feature type="signal peptide" evidence="11">
    <location>
        <begin position="1"/>
        <end position="24"/>
    </location>
</feature>
<dbReference type="InterPro" id="IPR018998">
    <property type="entry name" value="EndoU_C"/>
</dbReference>
<dbReference type="OrthoDB" id="430326at2759"/>
<dbReference type="GO" id="GO:0003723">
    <property type="term" value="F:RNA binding"/>
    <property type="evidence" value="ECO:0007669"/>
    <property type="project" value="UniProtKB-UniRule"/>
</dbReference>
<comment type="subunit">
    <text evidence="3 11">Monomer.</text>
</comment>
<evidence type="ECO:0000256" key="3">
    <source>
        <dbReference type="ARBA" id="ARBA00011245"/>
    </source>
</evidence>
<dbReference type="GO" id="GO:0046872">
    <property type="term" value="F:metal ion binding"/>
    <property type="evidence" value="ECO:0007669"/>
    <property type="project" value="UniProtKB-UniRule"/>
</dbReference>
<dbReference type="Pfam" id="PF09412">
    <property type="entry name" value="XendoU"/>
    <property type="match status" value="3"/>
</dbReference>
<keyword evidence="4 11" id="KW-0540">Nuclease</keyword>
<dbReference type="EC" id="4.6.1.-" evidence="11"/>
<evidence type="ECO:0000313" key="15">
    <source>
        <dbReference type="WBParaSite" id="TASK_0000940901-mRNA-1"/>
    </source>
</evidence>
<evidence type="ECO:0000256" key="6">
    <source>
        <dbReference type="ARBA" id="ARBA00022759"/>
    </source>
</evidence>
<comment type="similarity">
    <text evidence="2 11">Belongs to the ENDOU family.</text>
</comment>
<keyword evidence="11" id="KW-0732">Signal</keyword>
<dbReference type="Proteomes" id="UP000282613">
    <property type="component" value="Unassembled WGS sequence"/>
</dbReference>
<keyword evidence="8 11" id="KW-0694">RNA-binding</keyword>
<evidence type="ECO:0000256" key="5">
    <source>
        <dbReference type="ARBA" id="ARBA00022723"/>
    </source>
</evidence>
<evidence type="ECO:0000256" key="4">
    <source>
        <dbReference type="ARBA" id="ARBA00022722"/>
    </source>
</evidence>
<dbReference type="GO" id="GO:0016787">
    <property type="term" value="F:hydrolase activity"/>
    <property type="evidence" value="ECO:0007669"/>
    <property type="project" value="UniProtKB-KW"/>
</dbReference>
<dbReference type="CDD" id="cd21159">
    <property type="entry name" value="XendoU"/>
    <property type="match status" value="1"/>
</dbReference>
<feature type="domain" description="EndoU" evidence="12">
    <location>
        <begin position="30"/>
        <end position="367"/>
    </location>
</feature>
<feature type="chain" id="PRO_5043073560" description="Uridylate-specific endoribonuclease" evidence="11">
    <location>
        <begin position="25"/>
        <end position="367"/>
    </location>
</feature>
<dbReference type="PANTHER" id="PTHR12439">
    <property type="entry name" value="PLACENTAL PROTEIN 11-RELATED"/>
    <property type="match status" value="1"/>
</dbReference>
<reference evidence="15" key="1">
    <citation type="submission" date="2017-02" db="UniProtKB">
        <authorList>
            <consortium name="WormBaseParasite"/>
        </authorList>
    </citation>
    <scope>IDENTIFICATION</scope>
</reference>
<dbReference type="EMBL" id="UYRS01019147">
    <property type="protein sequence ID" value="VDK43227.1"/>
    <property type="molecule type" value="Genomic_DNA"/>
</dbReference>
<protein>
    <recommendedName>
        <fullName evidence="11">Uridylate-specific endoribonuclease</fullName>
        <ecNumber evidence="11">4.6.1.-</ecNumber>
    </recommendedName>
</protein>
<proteinExistence type="inferred from homology"/>
<dbReference type="PROSITE" id="PS51959">
    <property type="entry name" value="ENDOU"/>
    <property type="match status" value="1"/>
</dbReference>
<dbReference type="GO" id="GO:0016829">
    <property type="term" value="F:lyase activity"/>
    <property type="evidence" value="ECO:0007669"/>
    <property type="project" value="UniProtKB-KW"/>
</dbReference>
<keyword evidence="14" id="KW-1185">Reference proteome</keyword>
<keyword evidence="5 11" id="KW-0479">Metal-binding</keyword>
<evidence type="ECO:0000256" key="11">
    <source>
        <dbReference type="RuleBase" id="RU367085"/>
    </source>
</evidence>
<evidence type="ECO:0000256" key="10">
    <source>
        <dbReference type="ARBA" id="ARBA00023239"/>
    </source>
</evidence>
<dbReference type="InterPro" id="IPR039787">
    <property type="entry name" value="ENDOU"/>
</dbReference>
<keyword evidence="9 11" id="KW-0464">Manganese</keyword>
<name>A0A0R3WEZ3_TAEAS</name>
<evidence type="ECO:0000256" key="9">
    <source>
        <dbReference type="ARBA" id="ARBA00023211"/>
    </source>
</evidence>
<dbReference type="GO" id="GO:0004521">
    <property type="term" value="F:RNA endonuclease activity"/>
    <property type="evidence" value="ECO:0007669"/>
    <property type="project" value="UniProtKB-UniRule"/>
</dbReference>
<gene>
    <name evidence="13" type="ORF">TASK_LOCUS9410</name>
</gene>
<comment type="catalytic activity">
    <reaction evidence="11">
        <text>ribonucleotidyl-uridine-RNA = a 5'-end dephospho-uridine-RNA + a 3'-end 2',3'-cyclophospho-ribonucleotide-RNA</text>
        <dbReference type="Rhea" id="RHEA:67792"/>
        <dbReference type="Rhea" id="RHEA-COMP:10464"/>
        <dbReference type="Rhea" id="RHEA-COMP:17354"/>
        <dbReference type="Rhea" id="RHEA-COMP:17356"/>
        <dbReference type="ChEBI" id="CHEBI:83064"/>
        <dbReference type="ChEBI" id="CHEBI:173117"/>
        <dbReference type="ChEBI" id="CHEBI:173224"/>
    </reaction>
</comment>
<keyword evidence="7 11" id="KW-0378">Hydrolase</keyword>
<accession>A0A0R3WEZ3</accession>
<dbReference type="PANTHER" id="PTHR12439:SF11">
    <property type="entry name" value="URIDYLATE-SPECIFIC ENDORIBONUCLEASE"/>
    <property type="match status" value="1"/>
</dbReference>
<evidence type="ECO:0000256" key="8">
    <source>
        <dbReference type="ARBA" id="ARBA00022884"/>
    </source>
</evidence>
<dbReference type="SUPFAM" id="SSF142877">
    <property type="entry name" value="EndoU-like"/>
    <property type="match status" value="3"/>
</dbReference>
<dbReference type="WBParaSite" id="TASK_0000940901-mRNA-1">
    <property type="protein sequence ID" value="TASK_0000940901-mRNA-1"/>
    <property type="gene ID" value="TASK_0000940901"/>
</dbReference>
<evidence type="ECO:0000313" key="13">
    <source>
        <dbReference type="EMBL" id="VDK43227.1"/>
    </source>
</evidence>
<evidence type="ECO:0000256" key="2">
    <source>
        <dbReference type="ARBA" id="ARBA00010168"/>
    </source>
</evidence>
<sequence length="367" mass="41151">MRIGRSRAFLWLAVFFGLALLVESRKSRGKDPDFEKLVNKLWELDVNRLQINKDLVLNLQGFVTKPPEDKAPEPLFTFVNGTRLYSTPTFRGNLLLSTYQRSVNSCLFGANLQTSLYLVSAARFFHLLAFIELRKFYNPNVLVVEITSPQKVQSQMAFLDAILSTPVMVEVRRYLEEKKLASPIDEEFKEMLGHLWFTGIMRKKCASRQCYSCLCYHFSFCRIEVEVERIAKRQSDVTAPSVVGNPVPNRAAAAISVATAVCASFSGGGGGGGGGVLTFGGHSRNGLKNLLSVAFKWNSDWMKDYATFLIGTSPEFEMGVYTAAFLTMNSIWPDGFRYALSLRLNQSRLVIQCYRNAKATLASCYIV</sequence>
<evidence type="ECO:0000256" key="7">
    <source>
        <dbReference type="ARBA" id="ARBA00022801"/>
    </source>
</evidence>
<dbReference type="AlphaFoldDB" id="A0A0R3WEZ3"/>
<reference evidence="13 14" key="2">
    <citation type="submission" date="2018-11" db="EMBL/GenBank/DDBJ databases">
        <authorList>
            <consortium name="Pathogen Informatics"/>
        </authorList>
    </citation>
    <scope>NUCLEOTIDE SEQUENCE [LARGE SCALE GENOMIC DNA]</scope>
</reference>
<evidence type="ECO:0000313" key="14">
    <source>
        <dbReference type="Proteomes" id="UP000282613"/>
    </source>
</evidence>
<dbReference type="InterPro" id="IPR037227">
    <property type="entry name" value="EndoU-like"/>
</dbReference>
<comment type="cofactor">
    <cofactor evidence="1 11">
        <name>Mn(2+)</name>
        <dbReference type="ChEBI" id="CHEBI:29035"/>
    </cofactor>
</comment>
<keyword evidence="6 11" id="KW-0255">Endonuclease</keyword>
<organism evidence="15">
    <name type="scientific">Taenia asiatica</name>
    <name type="common">Asian tapeworm</name>
    <dbReference type="NCBI Taxonomy" id="60517"/>
    <lineage>
        <taxon>Eukaryota</taxon>
        <taxon>Metazoa</taxon>
        <taxon>Spiralia</taxon>
        <taxon>Lophotrochozoa</taxon>
        <taxon>Platyhelminthes</taxon>
        <taxon>Cestoda</taxon>
        <taxon>Eucestoda</taxon>
        <taxon>Cyclophyllidea</taxon>
        <taxon>Taeniidae</taxon>
        <taxon>Taenia</taxon>
    </lineage>
</organism>
<evidence type="ECO:0000256" key="1">
    <source>
        <dbReference type="ARBA" id="ARBA00001936"/>
    </source>
</evidence>
<keyword evidence="10" id="KW-0456">Lyase</keyword>